<accession>A0A1I7ZUM4</accession>
<dbReference type="Proteomes" id="UP000095287">
    <property type="component" value="Unplaced"/>
</dbReference>
<proteinExistence type="predicted"/>
<feature type="region of interest" description="Disordered" evidence="1">
    <location>
        <begin position="79"/>
        <end position="101"/>
    </location>
</feature>
<sequence>MIAQMLTDFWGSPLSDKYVLFHAYQICSKYAPSGGQKTTNGYLLVNLQVSCPVTASFFGLGGPGCGTSLQQFQELHEEVPRGEDAKVSQHTSANERTCWRW</sequence>
<evidence type="ECO:0000256" key="1">
    <source>
        <dbReference type="SAM" id="MobiDB-lite"/>
    </source>
</evidence>
<protein>
    <submittedName>
        <fullName evidence="3">COesterase domain-containing protein</fullName>
    </submittedName>
</protein>
<evidence type="ECO:0000313" key="2">
    <source>
        <dbReference type="Proteomes" id="UP000095287"/>
    </source>
</evidence>
<evidence type="ECO:0000313" key="3">
    <source>
        <dbReference type="WBParaSite" id="L893_g29713.t1"/>
    </source>
</evidence>
<dbReference type="WBParaSite" id="L893_g29713.t1">
    <property type="protein sequence ID" value="L893_g29713.t1"/>
    <property type="gene ID" value="L893_g29713"/>
</dbReference>
<keyword evidence="2" id="KW-1185">Reference proteome</keyword>
<organism evidence="2 3">
    <name type="scientific">Steinernema glaseri</name>
    <dbReference type="NCBI Taxonomy" id="37863"/>
    <lineage>
        <taxon>Eukaryota</taxon>
        <taxon>Metazoa</taxon>
        <taxon>Ecdysozoa</taxon>
        <taxon>Nematoda</taxon>
        <taxon>Chromadorea</taxon>
        <taxon>Rhabditida</taxon>
        <taxon>Tylenchina</taxon>
        <taxon>Panagrolaimomorpha</taxon>
        <taxon>Strongyloidoidea</taxon>
        <taxon>Steinernematidae</taxon>
        <taxon>Steinernema</taxon>
    </lineage>
</organism>
<reference evidence="3" key="1">
    <citation type="submission" date="2016-11" db="UniProtKB">
        <authorList>
            <consortium name="WormBaseParasite"/>
        </authorList>
    </citation>
    <scope>IDENTIFICATION</scope>
</reference>
<dbReference type="AlphaFoldDB" id="A0A1I7ZUM4"/>
<name>A0A1I7ZUM4_9BILA</name>